<evidence type="ECO:0000256" key="2">
    <source>
        <dbReference type="ARBA" id="ARBA00005262"/>
    </source>
</evidence>
<feature type="transmembrane region" description="Helical" evidence="7">
    <location>
        <begin position="303"/>
        <end position="326"/>
    </location>
</feature>
<feature type="transmembrane region" description="Helical" evidence="7">
    <location>
        <begin position="380"/>
        <end position="402"/>
    </location>
</feature>
<evidence type="ECO:0000313" key="9">
    <source>
        <dbReference type="Proteomes" id="UP000317894"/>
    </source>
</evidence>
<keyword evidence="6 7" id="KW-0472">Membrane</keyword>
<dbReference type="InterPro" id="IPR003370">
    <property type="entry name" value="Chromate_transpt"/>
</dbReference>
<proteinExistence type="inferred from homology"/>
<evidence type="ECO:0000256" key="6">
    <source>
        <dbReference type="ARBA" id="ARBA00023136"/>
    </source>
</evidence>
<comment type="caution">
    <text evidence="8">The sequence shown here is derived from an EMBL/GenBank/DDBJ whole genome shotgun (WGS) entry which is preliminary data.</text>
</comment>
<feature type="transmembrane region" description="Helical" evidence="7">
    <location>
        <begin position="146"/>
        <end position="178"/>
    </location>
</feature>
<dbReference type="NCBIfam" id="TIGR00937">
    <property type="entry name" value="2A51"/>
    <property type="match status" value="1"/>
</dbReference>
<evidence type="ECO:0000256" key="4">
    <source>
        <dbReference type="ARBA" id="ARBA00022692"/>
    </source>
</evidence>
<dbReference type="PIRSF" id="PIRSF004810">
    <property type="entry name" value="ChrA"/>
    <property type="match status" value="1"/>
</dbReference>
<dbReference type="GO" id="GO:0005886">
    <property type="term" value="C:plasma membrane"/>
    <property type="evidence" value="ECO:0007669"/>
    <property type="project" value="UniProtKB-SubCell"/>
</dbReference>
<evidence type="ECO:0000256" key="3">
    <source>
        <dbReference type="ARBA" id="ARBA00022475"/>
    </source>
</evidence>
<protein>
    <submittedName>
        <fullName evidence="8">Chromate efflux transporter</fullName>
    </submittedName>
</protein>
<evidence type="ECO:0000313" key="8">
    <source>
        <dbReference type="EMBL" id="TRW17087.1"/>
    </source>
</evidence>
<feature type="transmembrane region" description="Helical" evidence="7">
    <location>
        <begin position="231"/>
        <end position="251"/>
    </location>
</feature>
<dbReference type="GO" id="GO:0015109">
    <property type="term" value="F:chromate transmembrane transporter activity"/>
    <property type="evidence" value="ECO:0007669"/>
    <property type="project" value="InterPro"/>
</dbReference>
<keyword evidence="4 7" id="KW-0812">Transmembrane</keyword>
<dbReference type="Pfam" id="PF02417">
    <property type="entry name" value="Chromate_transp"/>
    <property type="match status" value="2"/>
</dbReference>
<sequence>MGARDRPAENWGEFLAVWLRIGALGFGGPAGQIALMHRELVERRGWIDDATYLRALNFCMLLPGPEAQQLSVWCGWRLRGVRGGLLAGLAFIIPGAAVMAALTLLYLGYGRLPLVQAIFFGVQAVVLAIVAQALTKVAKRALHGRFAYGLAVAAFVALFFFDAPFPAVVLGAGIIGWLRGGVAVNAAPVAAASWRASAATALLWAGIWAAPVVAAALWLGPTHDLVTLGRFFAGQAAVTFGGAYAALSYVAQAAVEQRGWLTAAEMIDGLGLAETTPGPLVLVFQFVGGLAGARFDGLGGAGAALGMAMVLWVTFAPSFLWVFALAPHLDALMRRPALASALQAITAAVVGVMANLALWFALHVLFDRVDAVRTGPLRLWVPGGGFDWGAAAIAVVALILLLRLRLALGWVLALGAVAGVALMNGI</sequence>
<evidence type="ECO:0000256" key="7">
    <source>
        <dbReference type="SAM" id="Phobius"/>
    </source>
</evidence>
<feature type="transmembrane region" description="Helical" evidence="7">
    <location>
        <begin position="338"/>
        <end position="360"/>
    </location>
</feature>
<dbReference type="OrthoDB" id="8969999at2"/>
<organism evidence="8 9">
    <name type="scientific">Glacieibacterium frigidum</name>
    <dbReference type="NCBI Taxonomy" id="2593303"/>
    <lineage>
        <taxon>Bacteria</taxon>
        <taxon>Pseudomonadati</taxon>
        <taxon>Pseudomonadota</taxon>
        <taxon>Alphaproteobacteria</taxon>
        <taxon>Sphingomonadales</taxon>
        <taxon>Sphingosinicellaceae</taxon>
        <taxon>Glacieibacterium</taxon>
    </lineage>
</organism>
<feature type="transmembrane region" description="Helical" evidence="7">
    <location>
        <begin position="85"/>
        <end position="108"/>
    </location>
</feature>
<dbReference type="InterPro" id="IPR014047">
    <property type="entry name" value="Chr_Tranpt_l_chain"/>
</dbReference>
<accession>A0A552UFU6</accession>
<reference evidence="8 9" key="1">
    <citation type="submission" date="2019-07" db="EMBL/GenBank/DDBJ databases">
        <title>Novel species isolated from glacier.</title>
        <authorList>
            <person name="Liu Q."/>
            <person name="Xin Y.-H."/>
        </authorList>
    </citation>
    <scope>NUCLEOTIDE SEQUENCE [LARGE SCALE GENOMIC DNA]</scope>
    <source>
        <strain evidence="8 9">LB1R16</strain>
    </source>
</reference>
<keyword evidence="5 7" id="KW-1133">Transmembrane helix</keyword>
<dbReference type="PANTHER" id="PTHR33567:SF3">
    <property type="entry name" value="CHROMATE ION TRANSPORTER (EUROFUNG)"/>
    <property type="match status" value="1"/>
</dbReference>
<dbReference type="PANTHER" id="PTHR33567">
    <property type="entry name" value="CHROMATE ION TRANSPORTER (EUROFUNG)"/>
    <property type="match status" value="1"/>
</dbReference>
<dbReference type="AlphaFoldDB" id="A0A552UFU6"/>
<dbReference type="RefSeq" id="WP_143554632.1">
    <property type="nucleotide sequence ID" value="NZ_VJWA01000001.1"/>
</dbReference>
<comment type="similarity">
    <text evidence="2">Belongs to the chromate ion transporter (CHR) (TC 2.A.51) family.</text>
</comment>
<evidence type="ECO:0000256" key="1">
    <source>
        <dbReference type="ARBA" id="ARBA00004651"/>
    </source>
</evidence>
<comment type="subcellular location">
    <subcellularLocation>
        <location evidence="1">Cell membrane</location>
        <topology evidence="1">Multi-pass membrane protein</topology>
    </subcellularLocation>
</comment>
<keyword evidence="3" id="KW-1003">Cell membrane</keyword>
<dbReference type="Proteomes" id="UP000317894">
    <property type="component" value="Unassembled WGS sequence"/>
</dbReference>
<feature type="transmembrane region" description="Helical" evidence="7">
    <location>
        <begin position="407"/>
        <end position="425"/>
    </location>
</feature>
<dbReference type="EMBL" id="VJWA01000001">
    <property type="protein sequence ID" value="TRW17087.1"/>
    <property type="molecule type" value="Genomic_DNA"/>
</dbReference>
<evidence type="ECO:0000256" key="5">
    <source>
        <dbReference type="ARBA" id="ARBA00022989"/>
    </source>
</evidence>
<name>A0A552UFU6_9SPHN</name>
<feature type="transmembrane region" description="Helical" evidence="7">
    <location>
        <begin position="198"/>
        <end position="219"/>
    </location>
</feature>
<keyword evidence="9" id="KW-1185">Reference proteome</keyword>
<gene>
    <name evidence="8" type="primary">chrA</name>
    <name evidence="8" type="ORF">FMM06_02475</name>
</gene>
<feature type="transmembrane region" description="Helical" evidence="7">
    <location>
        <begin position="114"/>
        <end position="134"/>
    </location>
</feature>